<evidence type="ECO:0000256" key="1">
    <source>
        <dbReference type="SAM" id="MobiDB-lite"/>
    </source>
</evidence>
<evidence type="ECO:0000313" key="2">
    <source>
        <dbReference type="EMBL" id="KAH0779183.1"/>
    </source>
</evidence>
<gene>
    <name evidence="2" type="ORF">KY290_005610</name>
</gene>
<dbReference type="EMBL" id="JAIVGD010000002">
    <property type="protein sequence ID" value="KAH0779183.1"/>
    <property type="molecule type" value="Genomic_DNA"/>
</dbReference>
<name>A0ABQ7WEN0_SOLTU</name>
<comment type="caution">
    <text evidence="2">The sequence shown here is derived from an EMBL/GenBank/DDBJ whole genome shotgun (WGS) entry which is preliminary data.</text>
</comment>
<proteinExistence type="predicted"/>
<protein>
    <submittedName>
        <fullName evidence="2">Uncharacterized protein</fullName>
    </submittedName>
</protein>
<accession>A0ABQ7WEN0</accession>
<keyword evidence="3" id="KW-1185">Reference proteome</keyword>
<evidence type="ECO:0000313" key="3">
    <source>
        <dbReference type="Proteomes" id="UP000826656"/>
    </source>
</evidence>
<feature type="region of interest" description="Disordered" evidence="1">
    <location>
        <begin position="1"/>
        <end position="27"/>
    </location>
</feature>
<reference evidence="2 3" key="1">
    <citation type="journal article" date="2021" name="bioRxiv">
        <title>Chromosome-scale and haplotype-resolved genome assembly of a tetraploid potato cultivar.</title>
        <authorList>
            <person name="Sun H."/>
            <person name="Jiao W.-B."/>
            <person name="Krause K."/>
            <person name="Campoy J.A."/>
            <person name="Goel M."/>
            <person name="Folz-Donahue K."/>
            <person name="Kukat C."/>
            <person name="Huettel B."/>
            <person name="Schneeberger K."/>
        </authorList>
    </citation>
    <scope>NUCLEOTIDE SEQUENCE [LARGE SCALE GENOMIC DNA]</scope>
    <source>
        <strain evidence="2">SolTubOtavaFocal</strain>
        <tissue evidence="2">Leaves</tissue>
    </source>
</reference>
<sequence>MKTTQRILSAASSYTSPRDMHDPSQSSCNCPCLKLPVNVLHNTSSLVHQHDHDSVVIVVLPGQLVCSPAP</sequence>
<feature type="compositionally biased region" description="Polar residues" evidence="1">
    <location>
        <begin position="1"/>
        <end position="16"/>
    </location>
</feature>
<dbReference type="Proteomes" id="UP000826656">
    <property type="component" value="Unassembled WGS sequence"/>
</dbReference>
<organism evidence="2 3">
    <name type="scientific">Solanum tuberosum</name>
    <name type="common">Potato</name>
    <dbReference type="NCBI Taxonomy" id="4113"/>
    <lineage>
        <taxon>Eukaryota</taxon>
        <taxon>Viridiplantae</taxon>
        <taxon>Streptophyta</taxon>
        <taxon>Embryophyta</taxon>
        <taxon>Tracheophyta</taxon>
        <taxon>Spermatophyta</taxon>
        <taxon>Magnoliopsida</taxon>
        <taxon>eudicotyledons</taxon>
        <taxon>Gunneridae</taxon>
        <taxon>Pentapetalae</taxon>
        <taxon>asterids</taxon>
        <taxon>lamiids</taxon>
        <taxon>Solanales</taxon>
        <taxon>Solanaceae</taxon>
        <taxon>Solanoideae</taxon>
        <taxon>Solaneae</taxon>
        <taxon>Solanum</taxon>
    </lineage>
</organism>